<organism evidence="1 2">
    <name type="scientific">Anaerostipes rhamnosivorans</name>
    <dbReference type="NCBI Taxonomy" id="1229621"/>
    <lineage>
        <taxon>Bacteria</taxon>
        <taxon>Bacillati</taxon>
        <taxon>Bacillota</taxon>
        <taxon>Clostridia</taxon>
        <taxon>Lachnospirales</taxon>
        <taxon>Lachnospiraceae</taxon>
        <taxon>Anaerostipes</taxon>
    </lineage>
</organism>
<keyword evidence="2" id="KW-1185">Reference proteome</keyword>
<dbReference type="AlphaFoldDB" id="A0A4P8IG53"/>
<evidence type="ECO:0008006" key="3">
    <source>
        <dbReference type="Google" id="ProtNLM"/>
    </source>
</evidence>
<protein>
    <recommendedName>
        <fullName evidence="3">Tail assembly chaperone</fullName>
    </recommendedName>
</protein>
<dbReference type="RefSeq" id="WP_137330076.1">
    <property type="nucleotide sequence ID" value="NZ_CP040058.1"/>
</dbReference>
<dbReference type="OrthoDB" id="2060361at2"/>
<proteinExistence type="predicted"/>
<sequence length="206" mass="22744">MADTKDPKTEVVPNPDGAVSTELTGTSAAIPVRINAGVKFTLLKNHFVAALEKDGDVMMLLLAPTDSAGQEGMTVKEMVDEVKKLMGAKDGDPEVAKMESELKGTVEGMSDPEKAKSGFDPMSIRIYVQQAFLYYRTGGKNEDGTVKKELEYAFSLKADTSQLLGKMDLFTLDEIYFSVWKTNRKKVTDTMNMFMIEDYLKETAQA</sequence>
<evidence type="ECO:0000313" key="2">
    <source>
        <dbReference type="Proteomes" id="UP000298653"/>
    </source>
</evidence>
<reference evidence="1 2" key="1">
    <citation type="submission" date="2019-05" db="EMBL/GenBank/DDBJ databases">
        <title>Complete genome sequencing of Anaerostipes rhamnosivorans.</title>
        <authorList>
            <person name="Bui T.P.N."/>
            <person name="de Vos W.M."/>
        </authorList>
    </citation>
    <scope>NUCLEOTIDE SEQUENCE [LARGE SCALE GENOMIC DNA]</scope>
    <source>
        <strain evidence="1 2">1y2</strain>
    </source>
</reference>
<evidence type="ECO:0000313" key="1">
    <source>
        <dbReference type="EMBL" id="QCP36922.1"/>
    </source>
</evidence>
<dbReference type="Proteomes" id="UP000298653">
    <property type="component" value="Chromosome"/>
</dbReference>
<dbReference type="KEGG" id="arf:AR1Y2_3468"/>
<name>A0A4P8IG53_9FIRM</name>
<gene>
    <name evidence="1" type="ORF">AR1Y2_3468</name>
</gene>
<dbReference type="EMBL" id="CP040058">
    <property type="protein sequence ID" value="QCP36922.1"/>
    <property type="molecule type" value="Genomic_DNA"/>
</dbReference>
<accession>A0A4P8IG53</accession>